<dbReference type="OrthoDB" id="5241882at2"/>
<keyword evidence="13" id="KW-1185">Reference proteome</keyword>
<feature type="domain" description="Putative mannosyltransferase YkcA/B-like C-terminal" evidence="11">
    <location>
        <begin position="554"/>
        <end position="640"/>
    </location>
</feature>
<organism evidence="12 13">
    <name type="scientific">Amycolatopsis thailandensis</name>
    <dbReference type="NCBI Taxonomy" id="589330"/>
    <lineage>
        <taxon>Bacteria</taxon>
        <taxon>Bacillati</taxon>
        <taxon>Actinomycetota</taxon>
        <taxon>Actinomycetes</taxon>
        <taxon>Pseudonocardiales</taxon>
        <taxon>Pseudonocardiaceae</taxon>
        <taxon>Amycolatopsis</taxon>
    </lineage>
</organism>
<dbReference type="GO" id="GO:0005886">
    <property type="term" value="C:plasma membrane"/>
    <property type="evidence" value="ECO:0007669"/>
    <property type="project" value="UniProtKB-SubCell"/>
</dbReference>
<feature type="transmembrane region" description="Helical" evidence="9">
    <location>
        <begin position="492"/>
        <end position="512"/>
    </location>
</feature>
<feature type="transmembrane region" description="Helical" evidence="9">
    <location>
        <begin position="385"/>
        <end position="403"/>
    </location>
</feature>
<feature type="transmembrane region" description="Helical" evidence="9">
    <location>
        <begin position="183"/>
        <end position="199"/>
    </location>
</feature>
<dbReference type="PANTHER" id="PTHR33908:SF3">
    <property type="entry name" value="UNDECAPRENYL PHOSPHATE-ALPHA-4-AMINO-4-DEOXY-L-ARABINOSE ARABINOSYL TRANSFERASE"/>
    <property type="match status" value="1"/>
</dbReference>
<feature type="transmembrane region" description="Helical" evidence="9">
    <location>
        <begin position="463"/>
        <end position="485"/>
    </location>
</feature>
<feature type="transmembrane region" description="Helical" evidence="9">
    <location>
        <begin position="135"/>
        <end position="155"/>
    </location>
</feature>
<dbReference type="Proteomes" id="UP000215223">
    <property type="component" value="Unassembled WGS sequence"/>
</dbReference>
<protein>
    <submittedName>
        <fullName evidence="12">Mannosyl transferase</fullName>
    </submittedName>
</protein>
<dbReference type="GO" id="GO:0010041">
    <property type="term" value="P:response to iron(III) ion"/>
    <property type="evidence" value="ECO:0007669"/>
    <property type="project" value="TreeGrafter"/>
</dbReference>
<feature type="transmembrane region" description="Helical" evidence="9">
    <location>
        <begin position="29"/>
        <end position="47"/>
    </location>
</feature>
<keyword evidence="5 9" id="KW-0812">Transmembrane</keyword>
<keyword evidence="6 9" id="KW-1133">Transmembrane helix</keyword>
<dbReference type="Pfam" id="PF13231">
    <property type="entry name" value="PMT_2"/>
    <property type="match status" value="1"/>
</dbReference>
<feature type="transmembrane region" description="Helical" evidence="9">
    <location>
        <begin position="205"/>
        <end position="223"/>
    </location>
</feature>
<evidence type="ECO:0000256" key="6">
    <source>
        <dbReference type="ARBA" id="ARBA00022989"/>
    </source>
</evidence>
<dbReference type="InterPro" id="IPR056785">
    <property type="entry name" value="YkcA/B-like_C"/>
</dbReference>
<keyword evidence="4 12" id="KW-0808">Transferase</keyword>
<dbReference type="Pfam" id="PF24878">
    <property type="entry name" value="YkcB_C"/>
    <property type="match status" value="1"/>
</dbReference>
<feature type="domain" description="Glycosyltransferase RgtA/B/C/D-like" evidence="10">
    <location>
        <begin position="95"/>
        <end position="244"/>
    </location>
</feature>
<keyword evidence="7 9" id="KW-0472">Membrane</keyword>
<evidence type="ECO:0000313" key="12">
    <source>
        <dbReference type="EMBL" id="OXM43025.1"/>
    </source>
</evidence>
<comment type="subcellular location">
    <subcellularLocation>
        <location evidence="1">Cell membrane</location>
        <topology evidence="1">Multi-pass membrane protein</topology>
    </subcellularLocation>
</comment>
<dbReference type="PANTHER" id="PTHR33908">
    <property type="entry name" value="MANNOSYLTRANSFERASE YKCB-RELATED"/>
    <property type="match status" value="1"/>
</dbReference>
<keyword evidence="3" id="KW-0328">Glycosyltransferase</keyword>
<dbReference type="InterPro" id="IPR038731">
    <property type="entry name" value="RgtA/B/C-like"/>
</dbReference>
<gene>
    <name evidence="12" type="ORF">CFP71_41905</name>
</gene>
<evidence type="ECO:0000256" key="3">
    <source>
        <dbReference type="ARBA" id="ARBA00022676"/>
    </source>
</evidence>
<feature type="transmembrane region" description="Helical" evidence="9">
    <location>
        <begin position="107"/>
        <end position="128"/>
    </location>
</feature>
<evidence type="ECO:0000256" key="1">
    <source>
        <dbReference type="ARBA" id="ARBA00004651"/>
    </source>
</evidence>
<sequence length="666" mass="71351">MVEAEHAVSPGRGLARLRFWRSPPDQPRWARPALLGIVVLAGALYSWNIGRSGYAHYYAAAVKSMSVSWKAFFYGAFDPGASITLDKLAGAFVPQALSARIFGFHEWSLTLPQVVWGVLSVLVLYRLVRRWLGPAAGLLAAGLFAVTPIVASVFGHAMEDGALILCLLLATEAFAIAVTRARTGWLILAAIWVGIGFQMKMLEAWMVVPAFAVTYLLVAPASWRRRAGQLAIAGVVLIAVSSSWILLYTVTPAGDRPAVDATTDDNAFAMVFGYNGLDRFGLHVPGAARTDFTDPSLSTDLTLPPELERLAAPQPGLPEQPGEPEPVPEPAPAPAAEDPPQAWHKLFGDRYATQVGWLYPLALVGLVAGLVVYRRTRRTGQEWGGFVLWGLWLVTFAVVLSRMTVMHSAYLAALAPPLAALAAAGTVLSLRLYRERRAAWLPPSVLVAQLAWTAYLASRYADFLPWLAWLSLGGAAVAAAVLIVGALRRAPVARAAVAGLVAVLVLPCAWGLSAFDHRYAGSAFEAGAGPSGPVGVDLDSDTKDTLTDPQRKMFDYLMAHREGARYVAATTSWQTAGQFIVPTGEWFLPMGGFSGQVPRPTLEGVRRLVETGELRHVVLGGAGGLFTNDSELYRIVAWTATNCPLVPPAEHGGDPGLFVFRCAAGA</sequence>
<evidence type="ECO:0000256" key="7">
    <source>
        <dbReference type="ARBA" id="ARBA00023136"/>
    </source>
</evidence>
<evidence type="ECO:0000256" key="9">
    <source>
        <dbReference type="SAM" id="Phobius"/>
    </source>
</evidence>
<evidence type="ECO:0000256" key="4">
    <source>
        <dbReference type="ARBA" id="ARBA00022679"/>
    </source>
</evidence>
<evidence type="ECO:0000259" key="10">
    <source>
        <dbReference type="Pfam" id="PF13231"/>
    </source>
</evidence>
<accession>A0A229R8V7</accession>
<reference evidence="12 13" key="1">
    <citation type="submission" date="2017-07" db="EMBL/GenBank/DDBJ databases">
        <title>Amycolatopsis thailandensis Genome sequencing and assembly.</title>
        <authorList>
            <person name="Kaur N."/>
            <person name="Mayilraj S."/>
        </authorList>
    </citation>
    <scope>NUCLEOTIDE SEQUENCE [LARGE SCALE GENOMIC DNA]</scope>
    <source>
        <strain evidence="12 13">JCM 16380</strain>
    </source>
</reference>
<evidence type="ECO:0000259" key="11">
    <source>
        <dbReference type="Pfam" id="PF24878"/>
    </source>
</evidence>
<feature type="transmembrane region" description="Helical" evidence="9">
    <location>
        <begin position="356"/>
        <end position="373"/>
    </location>
</feature>
<dbReference type="GO" id="GO:0009103">
    <property type="term" value="P:lipopolysaccharide biosynthetic process"/>
    <property type="evidence" value="ECO:0007669"/>
    <property type="project" value="UniProtKB-ARBA"/>
</dbReference>
<feature type="region of interest" description="Disordered" evidence="8">
    <location>
        <begin position="311"/>
        <end position="339"/>
    </location>
</feature>
<feature type="transmembrane region" description="Helical" evidence="9">
    <location>
        <begin position="161"/>
        <end position="178"/>
    </location>
</feature>
<evidence type="ECO:0000313" key="13">
    <source>
        <dbReference type="Proteomes" id="UP000215223"/>
    </source>
</evidence>
<dbReference type="EMBL" id="NMQT01000236">
    <property type="protein sequence ID" value="OXM43025.1"/>
    <property type="molecule type" value="Genomic_DNA"/>
</dbReference>
<feature type="transmembrane region" description="Helical" evidence="9">
    <location>
        <begin position="230"/>
        <end position="250"/>
    </location>
</feature>
<dbReference type="InterPro" id="IPR050297">
    <property type="entry name" value="LipidA_mod_glycosyltrf_83"/>
</dbReference>
<keyword evidence="2" id="KW-1003">Cell membrane</keyword>
<evidence type="ECO:0000256" key="2">
    <source>
        <dbReference type="ARBA" id="ARBA00022475"/>
    </source>
</evidence>
<feature type="transmembrane region" description="Helical" evidence="9">
    <location>
        <begin position="440"/>
        <end position="457"/>
    </location>
</feature>
<evidence type="ECO:0000256" key="8">
    <source>
        <dbReference type="SAM" id="MobiDB-lite"/>
    </source>
</evidence>
<dbReference type="GO" id="GO:0016763">
    <property type="term" value="F:pentosyltransferase activity"/>
    <property type="evidence" value="ECO:0007669"/>
    <property type="project" value="TreeGrafter"/>
</dbReference>
<proteinExistence type="predicted"/>
<feature type="transmembrane region" description="Helical" evidence="9">
    <location>
        <begin position="409"/>
        <end position="433"/>
    </location>
</feature>
<comment type="caution">
    <text evidence="12">The sequence shown here is derived from an EMBL/GenBank/DDBJ whole genome shotgun (WGS) entry which is preliminary data.</text>
</comment>
<evidence type="ECO:0000256" key="5">
    <source>
        <dbReference type="ARBA" id="ARBA00022692"/>
    </source>
</evidence>
<feature type="compositionally biased region" description="Pro residues" evidence="8">
    <location>
        <begin position="315"/>
        <end position="333"/>
    </location>
</feature>
<dbReference type="AlphaFoldDB" id="A0A229R8V7"/>
<name>A0A229R8V7_9PSEU</name>